<dbReference type="PANTHER" id="PTHR31080:SF303">
    <property type="entry name" value="PECTINESTERASE 1-LIKE"/>
    <property type="match status" value="1"/>
</dbReference>
<dbReference type="SUPFAM" id="SSF101148">
    <property type="entry name" value="Plant invertase/pectin methylesterase inhibitor"/>
    <property type="match status" value="1"/>
</dbReference>
<evidence type="ECO:0000259" key="3">
    <source>
        <dbReference type="SMART" id="SM00856"/>
    </source>
</evidence>
<dbReference type="CDD" id="cd15798">
    <property type="entry name" value="PMEI-like_3"/>
    <property type="match status" value="1"/>
</dbReference>
<dbReference type="AlphaFoldDB" id="A0AAW2T7J6"/>
<gene>
    <name evidence="4" type="ORF">Slati_4115000</name>
</gene>
<evidence type="ECO:0000256" key="2">
    <source>
        <dbReference type="SAM" id="Phobius"/>
    </source>
</evidence>
<proteinExistence type="predicted"/>
<dbReference type="FunFam" id="1.20.140.40:FF:000001">
    <property type="entry name" value="Pectinesterase"/>
    <property type="match status" value="1"/>
</dbReference>
<dbReference type="InterPro" id="IPR006501">
    <property type="entry name" value="Pectinesterase_inhib_dom"/>
</dbReference>
<reference evidence="4" key="1">
    <citation type="submission" date="2020-06" db="EMBL/GenBank/DDBJ databases">
        <authorList>
            <person name="Li T."/>
            <person name="Hu X."/>
            <person name="Zhang T."/>
            <person name="Song X."/>
            <person name="Zhang H."/>
            <person name="Dai N."/>
            <person name="Sheng W."/>
            <person name="Hou X."/>
            <person name="Wei L."/>
        </authorList>
    </citation>
    <scope>NUCLEOTIDE SEQUENCE</scope>
    <source>
        <strain evidence="4">KEN1</strain>
        <tissue evidence="4">Leaf</tissue>
    </source>
</reference>
<dbReference type="Pfam" id="PF04043">
    <property type="entry name" value="PMEI"/>
    <property type="match status" value="1"/>
</dbReference>
<protein>
    <submittedName>
        <fullName evidence="4">Pectinesterase/pectinesterase inhibitor 46</fullName>
    </submittedName>
</protein>
<keyword evidence="1" id="KW-0732">Signal</keyword>
<organism evidence="4">
    <name type="scientific">Sesamum latifolium</name>
    <dbReference type="NCBI Taxonomy" id="2727402"/>
    <lineage>
        <taxon>Eukaryota</taxon>
        <taxon>Viridiplantae</taxon>
        <taxon>Streptophyta</taxon>
        <taxon>Embryophyta</taxon>
        <taxon>Tracheophyta</taxon>
        <taxon>Spermatophyta</taxon>
        <taxon>Magnoliopsida</taxon>
        <taxon>eudicotyledons</taxon>
        <taxon>Gunneridae</taxon>
        <taxon>Pentapetalae</taxon>
        <taxon>asterids</taxon>
        <taxon>lamiids</taxon>
        <taxon>Lamiales</taxon>
        <taxon>Pedaliaceae</taxon>
        <taxon>Sesamum</taxon>
    </lineage>
</organism>
<dbReference type="GO" id="GO:0004857">
    <property type="term" value="F:enzyme inhibitor activity"/>
    <property type="evidence" value="ECO:0007669"/>
    <property type="project" value="InterPro"/>
</dbReference>
<dbReference type="NCBIfam" id="TIGR01614">
    <property type="entry name" value="PME_inhib"/>
    <property type="match status" value="1"/>
</dbReference>
<accession>A0AAW2T7J6</accession>
<comment type="caution">
    <text evidence="4">The sequence shown here is derived from an EMBL/GenBank/DDBJ whole genome shotgun (WGS) entry which is preliminary data.</text>
</comment>
<sequence length="235" mass="25185">MSALNPYGKLDEAEQQRLAARRRTRRRIAIIGLSSVVLVAIVLATVFGVSESKDNKSRDENMSSSASSTIRAVCNVTLHPDSCYNSLAPLAKSGNFKPQDLYKLSVQVAIDELSTASKDFVEHGVKKLNITDQRTLAAIDTCQELFSLALDHLNNSLSIKTTNLFEALDDLTTWLSSAGTYQQTCIDELESVGGVLTTIANDNFKNSTEYTSNSLAILSSFEASIGALGAVGGGG</sequence>
<dbReference type="SMART" id="SM00856">
    <property type="entry name" value="PMEI"/>
    <property type="match status" value="1"/>
</dbReference>
<feature type="transmembrane region" description="Helical" evidence="2">
    <location>
        <begin position="28"/>
        <end position="49"/>
    </location>
</feature>
<dbReference type="EMBL" id="JACGWN010000015">
    <property type="protein sequence ID" value="KAL0400851.1"/>
    <property type="molecule type" value="Genomic_DNA"/>
</dbReference>
<dbReference type="InterPro" id="IPR035513">
    <property type="entry name" value="Invertase/methylesterase_inhib"/>
</dbReference>
<feature type="domain" description="Pectinesterase inhibitor" evidence="3">
    <location>
        <begin position="65"/>
        <end position="217"/>
    </location>
</feature>
<reference evidence="4" key="2">
    <citation type="journal article" date="2024" name="Plant">
        <title>Genomic evolution and insights into agronomic trait innovations of Sesamum species.</title>
        <authorList>
            <person name="Miao H."/>
            <person name="Wang L."/>
            <person name="Qu L."/>
            <person name="Liu H."/>
            <person name="Sun Y."/>
            <person name="Le M."/>
            <person name="Wang Q."/>
            <person name="Wei S."/>
            <person name="Zheng Y."/>
            <person name="Lin W."/>
            <person name="Duan Y."/>
            <person name="Cao H."/>
            <person name="Xiong S."/>
            <person name="Wang X."/>
            <person name="Wei L."/>
            <person name="Li C."/>
            <person name="Ma Q."/>
            <person name="Ju M."/>
            <person name="Zhao R."/>
            <person name="Li G."/>
            <person name="Mu C."/>
            <person name="Tian Q."/>
            <person name="Mei H."/>
            <person name="Zhang T."/>
            <person name="Gao T."/>
            <person name="Zhang H."/>
        </authorList>
    </citation>
    <scope>NUCLEOTIDE SEQUENCE</scope>
    <source>
        <strain evidence="4">KEN1</strain>
    </source>
</reference>
<dbReference type="InterPro" id="IPR051955">
    <property type="entry name" value="PME_Inhibitor"/>
</dbReference>
<evidence type="ECO:0000313" key="4">
    <source>
        <dbReference type="EMBL" id="KAL0400851.1"/>
    </source>
</evidence>
<keyword evidence="2" id="KW-0812">Transmembrane</keyword>
<keyword evidence="2" id="KW-0472">Membrane</keyword>
<name>A0AAW2T7J6_9LAMI</name>
<dbReference type="PANTHER" id="PTHR31080">
    <property type="entry name" value="PECTINESTERASE INHIBITOR-LIKE"/>
    <property type="match status" value="1"/>
</dbReference>
<keyword evidence="2" id="KW-1133">Transmembrane helix</keyword>
<dbReference type="Gene3D" id="1.20.140.40">
    <property type="entry name" value="Invertase/pectin methylesterase inhibitor family protein"/>
    <property type="match status" value="1"/>
</dbReference>
<evidence type="ECO:0000256" key="1">
    <source>
        <dbReference type="ARBA" id="ARBA00022729"/>
    </source>
</evidence>